<dbReference type="InterPro" id="IPR029020">
    <property type="entry name" value="Ammonium/urea_transptr"/>
</dbReference>
<accession>A0A914X1W5</accession>
<feature type="transmembrane region" description="Helical" evidence="9">
    <location>
        <begin position="70"/>
        <end position="89"/>
    </location>
</feature>
<evidence type="ECO:0000256" key="7">
    <source>
        <dbReference type="ARBA" id="ARBA00023136"/>
    </source>
</evidence>
<dbReference type="PRINTS" id="PR00342">
    <property type="entry name" value="RHESUSRHD"/>
</dbReference>
<evidence type="ECO:0000256" key="9">
    <source>
        <dbReference type="RuleBase" id="RU362002"/>
    </source>
</evidence>
<keyword evidence="7 9" id="KW-0472">Membrane</keyword>
<dbReference type="InterPro" id="IPR024041">
    <property type="entry name" value="NH4_transpt_AmtB-like_dom"/>
</dbReference>
<dbReference type="Gene3D" id="1.10.3430.10">
    <property type="entry name" value="Ammonium transporter AmtB like domains"/>
    <property type="match status" value="1"/>
</dbReference>
<evidence type="ECO:0000256" key="2">
    <source>
        <dbReference type="ARBA" id="ARBA00005887"/>
    </source>
</evidence>
<feature type="domain" description="Ammonium transporter AmtB-like" evidence="10">
    <location>
        <begin position="26"/>
        <end position="437"/>
    </location>
</feature>
<dbReference type="InterPro" id="IPR002229">
    <property type="entry name" value="RhesusRHD"/>
</dbReference>
<dbReference type="GO" id="GO:0097272">
    <property type="term" value="P:ammonium homeostasis"/>
    <property type="evidence" value="ECO:0007669"/>
    <property type="project" value="TreeGrafter"/>
</dbReference>
<dbReference type="InterPro" id="IPR001905">
    <property type="entry name" value="Ammonium_transpt"/>
</dbReference>
<comment type="subcellular location">
    <subcellularLocation>
        <location evidence="9">Cell membrane</location>
        <topology evidence="9">Multi-pass membrane protein</topology>
    </subcellularLocation>
    <subcellularLocation>
        <location evidence="1">Membrane</location>
        <topology evidence="1">Multi-pass membrane protein</topology>
    </subcellularLocation>
</comment>
<evidence type="ECO:0000256" key="8">
    <source>
        <dbReference type="ARBA" id="ARBA00023177"/>
    </source>
</evidence>
<evidence type="ECO:0000256" key="1">
    <source>
        <dbReference type="ARBA" id="ARBA00004141"/>
    </source>
</evidence>
<keyword evidence="6 9" id="KW-1133">Transmembrane helix</keyword>
<dbReference type="GO" id="GO:0005886">
    <property type="term" value="C:plasma membrane"/>
    <property type="evidence" value="ECO:0007669"/>
    <property type="project" value="UniProtKB-SubCell"/>
</dbReference>
<keyword evidence="4 9" id="KW-0813">Transport</keyword>
<feature type="transmembrane region" description="Helical" evidence="9">
    <location>
        <begin position="316"/>
        <end position="333"/>
    </location>
</feature>
<keyword evidence="11" id="KW-1185">Reference proteome</keyword>
<evidence type="ECO:0000259" key="10">
    <source>
        <dbReference type="Pfam" id="PF00909"/>
    </source>
</evidence>
<protein>
    <recommendedName>
        <fullName evidence="9">Ammonium transporter</fullName>
    </recommendedName>
</protein>
<dbReference type="WBParaSite" id="PSAMB.scaffold6130size10114.g27953.t1">
    <property type="protein sequence ID" value="PSAMB.scaffold6130size10114.g27953.t1"/>
    <property type="gene ID" value="PSAMB.scaffold6130size10114.g27953"/>
</dbReference>
<evidence type="ECO:0000313" key="11">
    <source>
        <dbReference type="Proteomes" id="UP000887566"/>
    </source>
</evidence>
<evidence type="ECO:0000256" key="3">
    <source>
        <dbReference type="ARBA" id="ARBA00011036"/>
    </source>
</evidence>
<comment type="similarity">
    <text evidence="3">Belongs to the ammonium transporter (TC 2.A.49) family. Rh subfamily.</text>
</comment>
<reference evidence="12" key="1">
    <citation type="submission" date="2022-11" db="UniProtKB">
        <authorList>
            <consortium name="WormBaseParasite"/>
        </authorList>
    </citation>
    <scope>IDENTIFICATION</scope>
</reference>
<evidence type="ECO:0000313" key="12">
    <source>
        <dbReference type="WBParaSite" id="PSAMB.scaffold6130size10114.g27953.t1"/>
    </source>
</evidence>
<dbReference type="NCBIfam" id="TIGR00836">
    <property type="entry name" value="amt"/>
    <property type="match status" value="1"/>
</dbReference>
<feature type="transmembrane region" description="Helical" evidence="9">
    <location>
        <begin position="123"/>
        <end position="145"/>
    </location>
</feature>
<feature type="transmembrane region" description="Helical" evidence="9">
    <location>
        <begin position="152"/>
        <end position="172"/>
    </location>
</feature>
<feature type="transmembrane region" description="Helical" evidence="9">
    <location>
        <begin position="289"/>
        <end position="310"/>
    </location>
</feature>
<dbReference type="Proteomes" id="UP000887566">
    <property type="component" value="Unplaced"/>
</dbReference>
<evidence type="ECO:0000256" key="6">
    <source>
        <dbReference type="ARBA" id="ARBA00022989"/>
    </source>
</evidence>
<feature type="transmembrane region" description="Helical" evidence="9">
    <location>
        <begin position="384"/>
        <end position="412"/>
    </location>
</feature>
<dbReference type="FunFam" id="1.10.3430.10:FF:000008">
    <property type="entry name" value="Ammonium transporter"/>
    <property type="match status" value="1"/>
</dbReference>
<comment type="similarity">
    <text evidence="2 9">Belongs to the ammonia transporter channel (TC 1.A.11.2) family.</text>
</comment>
<dbReference type="AlphaFoldDB" id="A0A914X1W5"/>
<feature type="transmembrane region" description="Helical" evidence="9">
    <location>
        <begin position="345"/>
        <end position="364"/>
    </location>
</feature>
<dbReference type="SUPFAM" id="SSF111352">
    <property type="entry name" value="Ammonium transporter"/>
    <property type="match status" value="1"/>
</dbReference>
<sequence length="546" mass="59377">MDNWYYTEDSNYTAKMEEIFKDDTIFIMTSSFLIFTMQSAHNDKAFKGFGLLESGSASTKDEVNIMVKNIVDVVFGGLSYWLLGFGFSFGDDKRFENSFIGIGRFAYDPDAQDVEAHLEGWNYAAFLFQLSFATTASSIASGAMAERIRLNAHIIFSMVIVLIHAVTAHWVWAPSGFLNRMGVVDVAGCSVVHLVGGVIGFVATVYLRPRRNRFGAHGVHSISSPTNAILGTMMLWWGWLSFNTGSTWGNTGNRWRLASKSAVSTMLSSFAGGISGTFVSYVTTRKCQVMLLIDAVLAGLVSITAISAIARPWESLLIGAIGSALAIISVPIAENLRIDDPVGIIPVHVVAPIWGMIAVGLFAQEDPVIPITKGQYGLIYSGSFKLLGVQAVATLAVVLWSGLLGLIFLMLLHRSPFGLRMTDKEEAMGADWLEHALHGRNVSGYEVEQEVNQRSNVLQGLKSVFDFGWWNRRQPPVVIEPDSPEFELQANGGSLRPGSQLRSISAAALLSLHTPSQSASATGSMLTENTSISCPLSPSRFKLQPA</sequence>
<evidence type="ECO:0000256" key="5">
    <source>
        <dbReference type="ARBA" id="ARBA00022692"/>
    </source>
</evidence>
<feature type="transmembrane region" description="Helical" evidence="9">
    <location>
        <begin position="184"/>
        <end position="207"/>
    </location>
</feature>
<keyword evidence="5 9" id="KW-0812">Transmembrane</keyword>
<dbReference type="PANTHER" id="PTHR11730">
    <property type="entry name" value="AMMONIUM TRANSPORTER"/>
    <property type="match status" value="1"/>
</dbReference>
<name>A0A914X1W5_9BILA</name>
<dbReference type="Pfam" id="PF00909">
    <property type="entry name" value="Ammonium_transp"/>
    <property type="match status" value="1"/>
</dbReference>
<dbReference type="GO" id="GO:0008519">
    <property type="term" value="F:ammonium channel activity"/>
    <property type="evidence" value="ECO:0007669"/>
    <property type="project" value="InterPro"/>
</dbReference>
<organism evidence="11 12">
    <name type="scientific">Plectus sambesii</name>
    <dbReference type="NCBI Taxonomy" id="2011161"/>
    <lineage>
        <taxon>Eukaryota</taxon>
        <taxon>Metazoa</taxon>
        <taxon>Ecdysozoa</taxon>
        <taxon>Nematoda</taxon>
        <taxon>Chromadorea</taxon>
        <taxon>Plectida</taxon>
        <taxon>Plectina</taxon>
        <taxon>Plectoidea</taxon>
        <taxon>Plectidae</taxon>
        <taxon>Plectus</taxon>
    </lineage>
</organism>
<proteinExistence type="inferred from homology"/>
<feature type="transmembrane region" description="Helical" evidence="9">
    <location>
        <begin position="262"/>
        <end position="282"/>
    </location>
</feature>
<keyword evidence="8 9" id="KW-0924">Ammonia transport</keyword>
<evidence type="ECO:0000256" key="4">
    <source>
        <dbReference type="ARBA" id="ARBA00022448"/>
    </source>
</evidence>
<feature type="transmembrane region" description="Helical" evidence="9">
    <location>
        <begin position="219"/>
        <end position="242"/>
    </location>
</feature>
<dbReference type="PANTHER" id="PTHR11730:SF58">
    <property type="entry name" value="AMMONIUM TRANSPORTER"/>
    <property type="match status" value="1"/>
</dbReference>